<proteinExistence type="predicted"/>
<accession>A0A0A9A836</accession>
<organism evidence="1">
    <name type="scientific">Arundo donax</name>
    <name type="common">Giant reed</name>
    <name type="synonym">Donax arundinaceus</name>
    <dbReference type="NCBI Taxonomy" id="35708"/>
    <lineage>
        <taxon>Eukaryota</taxon>
        <taxon>Viridiplantae</taxon>
        <taxon>Streptophyta</taxon>
        <taxon>Embryophyta</taxon>
        <taxon>Tracheophyta</taxon>
        <taxon>Spermatophyta</taxon>
        <taxon>Magnoliopsida</taxon>
        <taxon>Liliopsida</taxon>
        <taxon>Poales</taxon>
        <taxon>Poaceae</taxon>
        <taxon>PACMAD clade</taxon>
        <taxon>Arundinoideae</taxon>
        <taxon>Arundineae</taxon>
        <taxon>Arundo</taxon>
    </lineage>
</organism>
<reference evidence="1" key="2">
    <citation type="journal article" date="2015" name="Data Brief">
        <title>Shoot transcriptome of the giant reed, Arundo donax.</title>
        <authorList>
            <person name="Barrero R.A."/>
            <person name="Guerrero F.D."/>
            <person name="Moolhuijzen P."/>
            <person name="Goolsby J.A."/>
            <person name="Tidwell J."/>
            <person name="Bellgard S.E."/>
            <person name="Bellgard M.I."/>
        </authorList>
    </citation>
    <scope>NUCLEOTIDE SEQUENCE</scope>
    <source>
        <tissue evidence="1">Shoot tissue taken approximately 20 cm above the soil surface</tissue>
    </source>
</reference>
<evidence type="ECO:0000313" key="1">
    <source>
        <dbReference type="EMBL" id="JAD47859.1"/>
    </source>
</evidence>
<dbReference type="EMBL" id="GBRH01250036">
    <property type="protein sequence ID" value="JAD47859.1"/>
    <property type="molecule type" value="Transcribed_RNA"/>
</dbReference>
<reference evidence="1" key="1">
    <citation type="submission" date="2014-09" db="EMBL/GenBank/DDBJ databases">
        <authorList>
            <person name="Magalhaes I.L.F."/>
            <person name="Oliveira U."/>
            <person name="Santos F.R."/>
            <person name="Vidigal T.H.D.A."/>
            <person name="Brescovit A.D."/>
            <person name="Santos A.J."/>
        </authorList>
    </citation>
    <scope>NUCLEOTIDE SEQUENCE</scope>
    <source>
        <tissue evidence="1">Shoot tissue taken approximately 20 cm above the soil surface</tissue>
    </source>
</reference>
<sequence length="38" mass="4157">MQIMDHDEPFTTPERAAEGKICQEEAASSARKTPIVAP</sequence>
<name>A0A0A9A836_ARUDO</name>
<protein>
    <submittedName>
        <fullName evidence="1">Uncharacterized protein</fullName>
    </submittedName>
</protein>
<dbReference type="AlphaFoldDB" id="A0A0A9A836"/>